<comment type="similarity">
    <text evidence="1">Belongs to the UPF0047 family.</text>
</comment>
<sequence>MGKITIITKNRREIIDLTEDIESAISASNKNDGLIVLNIVHTTAALTTADLDPGTDLDMLDAFDGMVPRLSYRHPHDPSHVKDHILASMIGSQLIIPFDAGKLILGVWQRPVIVEFNGPKKRTIYVKFII</sequence>
<reference evidence="2 3" key="1">
    <citation type="journal article" date="2016" name="Nat. Commun.">
        <title>Thousands of microbial genomes shed light on interconnected biogeochemical processes in an aquifer system.</title>
        <authorList>
            <person name="Anantharaman K."/>
            <person name="Brown C.T."/>
            <person name="Hug L.A."/>
            <person name="Sharon I."/>
            <person name="Castelle C.J."/>
            <person name="Probst A.J."/>
            <person name="Thomas B.C."/>
            <person name="Singh A."/>
            <person name="Wilkins M.J."/>
            <person name="Karaoz U."/>
            <person name="Brodie E.L."/>
            <person name="Williams K.H."/>
            <person name="Hubbard S.S."/>
            <person name="Banfield J.F."/>
        </authorList>
    </citation>
    <scope>NUCLEOTIDE SEQUENCE [LARGE SCALE GENOMIC DNA]</scope>
</reference>
<dbReference type="PANTHER" id="PTHR30615">
    <property type="entry name" value="UNCHARACTERIZED PROTEIN YJBQ-RELATED"/>
    <property type="match status" value="1"/>
</dbReference>
<name>A0A1F7JCJ9_9BACT</name>
<dbReference type="EMBL" id="MGAV01000021">
    <property type="protein sequence ID" value="OGK53344.1"/>
    <property type="molecule type" value="Genomic_DNA"/>
</dbReference>
<comment type="caution">
    <text evidence="2">The sequence shown here is derived from an EMBL/GenBank/DDBJ whole genome shotgun (WGS) entry which is preliminary data.</text>
</comment>
<dbReference type="Gene3D" id="2.60.120.460">
    <property type="entry name" value="YjbQ-like"/>
    <property type="match status" value="1"/>
</dbReference>
<dbReference type="Proteomes" id="UP000177418">
    <property type="component" value="Unassembled WGS sequence"/>
</dbReference>
<dbReference type="Pfam" id="PF01894">
    <property type="entry name" value="YjbQ"/>
    <property type="match status" value="1"/>
</dbReference>
<organism evidence="2 3">
    <name type="scientific">Candidatus Roizmanbacteria bacterium RIFCSPLOWO2_02_FULL_36_11</name>
    <dbReference type="NCBI Taxonomy" id="1802071"/>
    <lineage>
        <taxon>Bacteria</taxon>
        <taxon>Candidatus Roizmaniibacteriota</taxon>
    </lineage>
</organism>
<gene>
    <name evidence="2" type="ORF">A3H78_03510</name>
</gene>
<protein>
    <recommendedName>
        <fullName evidence="4">Secondary thiamine-phosphate synthase enzyme</fullName>
    </recommendedName>
</protein>
<proteinExistence type="inferred from homology"/>
<evidence type="ECO:0000256" key="1">
    <source>
        <dbReference type="ARBA" id="ARBA00005534"/>
    </source>
</evidence>
<accession>A0A1F7JCJ9</accession>
<dbReference type="PIRSF" id="PIRSF004681">
    <property type="entry name" value="UCP004681"/>
    <property type="match status" value="1"/>
</dbReference>
<evidence type="ECO:0000313" key="2">
    <source>
        <dbReference type="EMBL" id="OGK53344.1"/>
    </source>
</evidence>
<dbReference type="NCBIfam" id="TIGR00149">
    <property type="entry name" value="TIGR00149_YjbQ"/>
    <property type="match status" value="1"/>
</dbReference>
<evidence type="ECO:0000313" key="3">
    <source>
        <dbReference type="Proteomes" id="UP000177418"/>
    </source>
</evidence>
<dbReference type="InterPro" id="IPR001602">
    <property type="entry name" value="UPF0047_YjbQ-like"/>
</dbReference>
<dbReference type="SUPFAM" id="SSF111038">
    <property type="entry name" value="YjbQ-like"/>
    <property type="match status" value="1"/>
</dbReference>
<dbReference type="InterPro" id="IPR035917">
    <property type="entry name" value="YjbQ-like_sf"/>
</dbReference>
<evidence type="ECO:0008006" key="4">
    <source>
        <dbReference type="Google" id="ProtNLM"/>
    </source>
</evidence>
<dbReference type="PANTHER" id="PTHR30615:SF8">
    <property type="entry name" value="UPF0047 PROTEIN C4A8.02C"/>
    <property type="match status" value="1"/>
</dbReference>
<dbReference type="AlphaFoldDB" id="A0A1F7JCJ9"/>